<dbReference type="PROSITE" id="PS50893">
    <property type="entry name" value="ABC_TRANSPORTER_2"/>
    <property type="match status" value="1"/>
</dbReference>
<dbReference type="InterPro" id="IPR036640">
    <property type="entry name" value="ABC1_TM_sf"/>
</dbReference>
<dbReference type="PANTHER" id="PTHR24221:SF499">
    <property type="entry name" value="FATTY ACID ABC TRANSPORTER ATP-BINDING_PERMEASE PROTEIN"/>
    <property type="match status" value="1"/>
</dbReference>
<feature type="transmembrane region" description="Helical" evidence="7">
    <location>
        <begin position="184"/>
        <end position="201"/>
    </location>
</feature>
<dbReference type="PROSITE" id="PS00211">
    <property type="entry name" value="ABC_TRANSPORTER_1"/>
    <property type="match status" value="1"/>
</dbReference>
<reference evidence="10 11" key="1">
    <citation type="submission" date="2020-08" db="EMBL/GenBank/DDBJ databases">
        <title>Genome public.</title>
        <authorList>
            <person name="Liu C."/>
            <person name="Sun Q."/>
        </authorList>
    </citation>
    <scope>NUCLEOTIDE SEQUENCE [LARGE SCALE GENOMIC DNA]</scope>
    <source>
        <strain evidence="10 11">NSJ-9</strain>
    </source>
</reference>
<keyword evidence="3" id="KW-0547">Nucleotide-binding</keyword>
<dbReference type="InterPro" id="IPR003439">
    <property type="entry name" value="ABC_transporter-like_ATP-bd"/>
</dbReference>
<name>A0ABR7GGE6_9FIRM</name>
<keyword evidence="6 7" id="KW-0472">Membrane</keyword>
<dbReference type="Gene3D" id="3.40.50.300">
    <property type="entry name" value="P-loop containing nucleotide triphosphate hydrolases"/>
    <property type="match status" value="1"/>
</dbReference>
<feature type="transmembrane region" description="Helical" evidence="7">
    <location>
        <begin position="278"/>
        <end position="307"/>
    </location>
</feature>
<comment type="subcellular location">
    <subcellularLocation>
        <location evidence="1">Cell membrane</location>
        <topology evidence="1">Multi-pass membrane protein</topology>
    </subcellularLocation>
</comment>
<dbReference type="Gene3D" id="1.20.1560.10">
    <property type="entry name" value="ABC transporter type 1, transmembrane domain"/>
    <property type="match status" value="1"/>
</dbReference>
<evidence type="ECO:0000313" key="11">
    <source>
        <dbReference type="Proteomes" id="UP000643810"/>
    </source>
</evidence>
<keyword evidence="5 7" id="KW-1133">Transmembrane helix</keyword>
<keyword evidence="2 7" id="KW-0812">Transmembrane</keyword>
<dbReference type="Pfam" id="PF00005">
    <property type="entry name" value="ABC_tran"/>
    <property type="match status" value="1"/>
</dbReference>
<evidence type="ECO:0000259" key="9">
    <source>
        <dbReference type="PROSITE" id="PS50929"/>
    </source>
</evidence>
<dbReference type="RefSeq" id="WP_186854347.1">
    <property type="nucleotide sequence ID" value="NZ_JACOPG010000003.1"/>
</dbReference>
<feature type="transmembrane region" description="Helical" evidence="7">
    <location>
        <begin position="161"/>
        <end position="178"/>
    </location>
</feature>
<gene>
    <name evidence="10" type="ORF">H8R94_07965</name>
</gene>
<dbReference type="SUPFAM" id="SSF52540">
    <property type="entry name" value="P-loop containing nucleoside triphosphate hydrolases"/>
    <property type="match status" value="1"/>
</dbReference>
<dbReference type="InterPro" id="IPR027417">
    <property type="entry name" value="P-loop_NTPase"/>
</dbReference>
<evidence type="ECO:0000256" key="1">
    <source>
        <dbReference type="ARBA" id="ARBA00004651"/>
    </source>
</evidence>
<dbReference type="SUPFAM" id="SSF90123">
    <property type="entry name" value="ABC transporter transmembrane region"/>
    <property type="match status" value="1"/>
</dbReference>
<dbReference type="InterPro" id="IPR003593">
    <property type="entry name" value="AAA+_ATPase"/>
</dbReference>
<feature type="domain" description="ABC transporter" evidence="8">
    <location>
        <begin position="393"/>
        <end position="627"/>
    </location>
</feature>
<dbReference type="SMART" id="SM00382">
    <property type="entry name" value="AAA"/>
    <property type="match status" value="1"/>
</dbReference>
<dbReference type="PROSITE" id="PS50929">
    <property type="entry name" value="ABC_TM1F"/>
    <property type="match status" value="1"/>
</dbReference>
<keyword evidence="4 10" id="KW-0067">ATP-binding</keyword>
<dbReference type="InterPro" id="IPR017871">
    <property type="entry name" value="ABC_transporter-like_CS"/>
</dbReference>
<evidence type="ECO:0000256" key="2">
    <source>
        <dbReference type="ARBA" id="ARBA00022692"/>
    </source>
</evidence>
<evidence type="ECO:0000256" key="4">
    <source>
        <dbReference type="ARBA" id="ARBA00022840"/>
    </source>
</evidence>
<evidence type="ECO:0000313" key="10">
    <source>
        <dbReference type="EMBL" id="MBC5686531.1"/>
    </source>
</evidence>
<evidence type="ECO:0000256" key="5">
    <source>
        <dbReference type="ARBA" id="ARBA00022989"/>
    </source>
</evidence>
<keyword evidence="11" id="KW-1185">Reference proteome</keyword>
<dbReference type="CDD" id="cd03254">
    <property type="entry name" value="ABCC_Glucan_exporter_like"/>
    <property type="match status" value="1"/>
</dbReference>
<dbReference type="EMBL" id="JACOPG010000003">
    <property type="protein sequence ID" value="MBC5686531.1"/>
    <property type="molecule type" value="Genomic_DNA"/>
</dbReference>
<dbReference type="Pfam" id="PF00664">
    <property type="entry name" value="ABC_membrane"/>
    <property type="match status" value="1"/>
</dbReference>
<dbReference type="Proteomes" id="UP000643810">
    <property type="component" value="Unassembled WGS sequence"/>
</dbReference>
<feature type="transmembrane region" description="Helical" evidence="7">
    <location>
        <begin position="76"/>
        <end position="103"/>
    </location>
</feature>
<sequence length="632" mass="69527">MPRQQAAPRGKGSLKVNKHIMGRLARYIFKMYGIHLIIVLVCILASVLCSLQGTMFMQNLIDDYITPMVEAHSVDFGPLLAAIGRVAGFYALGVVCAFLYNFIMAQVTQGTLRALRDEMFVHMEELPIRYFDTHQHGDIMSIYTNDIDALRQMISQSIPQMVNSGVTVIGVIVCMIRLSIPLTLVTLGMVAIMLLVTKFLAGNSGKYFGKQQRNLGRVNGNIEEMMNGQKVVKVFCHEEEAIEKFNALNDELFDSAYQANMYSNMLGPANAQIGNVSYVIVAVVGGILAIGGFGGFTLGGLASFLTFNKSLNMPIMQVSQQLNFIVMAMAGAERVFGLLDEKPEDDEGYVTLVNAKEENGQIVETSERTGMWAWKHYHQADGTTSYVKLEGDVVFDDVDFAYEPGKTVLHNIKMFATPGQKIAFVGATGAGKTTITNLINRFYDIADGKIRYDGININKIKKDDLRHSLGIVLQDTHLFTGTVADNIRYGKLDATDEEVHAAAKLANADSFIHKLPNGYDTVLTGDGANLSQGQRQLLAIARAAIADPPVLILDEATSSIDTRTEKIVQDGMDKLMAGRTTFVIAHRLSTIRNSDCIMVLDQGRIIERGNHDELIAEGGKYYQLYTGKIVNA</sequence>
<evidence type="ECO:0000256" key="3">
    <source>
        <dbReference type="ARBA" id="ARBA00022741"/>
    </source>
</evidence>
<dbReference type="InterPro" id="IPR039421">
    <property type="entry name" value="Type_1_exporter"/>
</dbReference>
<organism evidence="10 11">
    <name type="scientific">Roseburia lenta</name>
    <dbReference type="NCBI Taxonomy" id="2763061"/>
    <lineage>
        <taxon>Bacteria</taxon>
        <taxon>Bacillati</taxon>
        <taxon>Bacillota</taxon>
        <taxon>Clostridia</taxon>
        <taxon>Lachnospirales</taxon>
        <taxon>Lachnospiraceae</taxon>
        <taxon>Roseburia</taxon>
    </lineage>
</organism>
<dbReference type="CDD" id="cd18547">
    <property type="entry name" value="ABC_6TM_Tm288_like"/>
    <property type="match status" value="1"/>
</dbReference>
<feature type="transmembrane region" description="Helical" evidence="7">
    <location>
        <begin position="32"/>
        <end position="56"/>
    </location>
</feature>
<protein>
    <submittedName>
        <fullName evidence="10">ABC transporter ATP-binding protein</fullName>
    </submittedName>
</protein>
<evidence type="ECO:0000256" key="6">
    <source>
        <dbReference type="ARBA" id="ARBA00023136"/>
    </source>
</evidence>
<accession>A0ABR7GGE6</accession>
<feature type="domain" description="ABC transmembrane type-1" evidence="9">
    <location>
        <begin position="37"/>
        <end position="327"/>
    </location>
</feature>
<comment type="caution">
    <text evidence="10">The sequence shown here is derived from an EMBL/GenBank/DDBJ whole genome shotgun (WGS) entry which is preliminary data.</text>
</comment>
<proteinExistence type="predicted"/>
<dbReference type="PANTHER" id="PTHR24221">
    <property type="entry name" value="ATP-BINDING CASSETTE SUB-FAMILY B"/>
    <property type="match status" value="1"/>
</dbReference>
<dbReference type="GO" id="GO:0005524">
    <property type="term" value="F:ATP binding"/>
    <property type="evidence" value="ECO:0007669"/>
    <property type="project" value="UniProtKB-KW"/>
</dbReference>
<dbReference type="InterPro" id="IPR011527">
    <property type="entry name" value="ABC1_TM_dom"/>
</dbReference>
<evidence type="ECO:0000256" key="7">
    <source>
        <dbReference type="SAM" id="Phobius"/>
    </source>
</evidence>
<evidence type="ECO:0000259" key="8">
    <source>
        <dbReference type="PROSITE" id="PS50893"/>
    </source>
</evidence>